<sequence>MHSGTVSALVDANLLYQQLKKLRLPRRSQVNSLISSFAQFSFFNFRRQCSSVVAVATYFSCSRHRMMSASRYRGSSAQAPPRYT</sequence>
<evidence type="ECO:0000313" key="1">
    <source>
        <dbReference type="EMBL" id="CAK9267639.1"/>
    </source>
</evidence>
<organism evidence="1 2">
    <name type="scientific">Sphagnum jensenii</name>
    <dbReference type="NCBI Taxonomy" id="128206"/>
    <lineage>
        <taxon>Eukaryota</taxon>
        <taxon>Viridiplantae</taxon>
        <taxon>Streptophyta</taxon>
        <taxon>Embryophyta</taxon>
        <taxon>Bryophyta</taxon>
        <taxon>Sphagnophytina</taxon>
        <taxon>Sphagnopsida</taxon>
        <taxon>Sphagnales</taxon>
        <taxon>Sphagnaceae</taxon>
        <taxon>Sphagnum</taxon>
    </lineage>
</organism>
<accession>A0ABP0WLE2</accession>
<dbReference type="EMBL" id="OZ020114">
    <property type="protein sequence ID" value="CAK9267639.1"/>
    <property type="molecule type" value="Genomic_DNA"/>
</dbReference>
<proteinExistence type="predicted"/>
<name>A0ABP0WLE2_9BRYO</name>
<protein>
    <submittedName>
        <fullName evidence="1">Uncharacterized protein</fullName>
    </submittedName>
</protein>
<keyword evidence="2" id="KW-1185">Reference proteome</keyword>
<reference evidence="1" key="1">
    <citation type="submission" date="2024-02" db="EMBL/GenBank/DDBJ databases">
        <authorList>
            <consortium name="ELIXIR-Norway"/>
            <consortium name="Elixir Norway"/>
        </authorList>
    </citation>
    <scope>NUCLEOTIDE SEQUENCE</scope>
</reference>
<gene>
    <name evidence="1" type="ORF">CSSPJE1EN1_LOCUS13117</name>
</gene>
<evidence type="ECO:0000313" key="2">
    <source>
        <dbReference type="Proteomes" id="UP001497444"/>
    </source>
</evidence>
<dbReference type="Proteomes" id="UP001497444">
    <property type="component" value="Chromosome 19"/>
</dbReference>